<feature type="signal peptide" evidence="1">
    <location>
        <begin position="1"/>
        <end position="21"/>
    </location>
</feature>
<feature type="chain" id="PRO_5045258582" evidence="1">
    <location>
        <begin position="22"/>
        <end position="280"/>
    </location>
</feature>
<evidence type="ECO:0000313" key="3">
    <source>
        <dbReference type="Proteomes" id="UP001595621"/>
    </source>
</evidence>
<accession>A0ABV7GKI6</accession>
<evidence type="ECO:0000256" key="1">
    <source>
        <dbReference type="SAM" id="SignalP"/>
    </source>
</evidence>
<dbReference type="EMBL" id="JBHRTD010000018">
    <property type="protein sequence ID" value="MFC3140724.1"/>
    <property type="molecule type" value="Genomic_DNA"/>
</dbReference>
<keyword evidence="1" id="KW-0732">Signal</keyword>
<gene>
    <name evidence="2" type="ORF">ACFOE0_21455</name>
</gene>
<reference evidence="3" key="1">
    <citation type="journal article" date="2019" name="Int. J. Syst. Evol. Microbiol.">
        <title>The Global Catalogue of Microorganisms (GCM) 10K type strain sequencing project: providing services to taxonomists for standard genome sequencing and annotation.</title>
        <authorList>
            <consortium name="The Broad Institute Genomics Platform"/>
            <consortium name="The Broad Institute Genome Sequencing Center for Infectious Disease"/>
            <person name="Wu L."/>
            <person name="Ma J."/>
        </authorList>
    </citation>
    <scope>NUCLEOTIDE SEQUENCE [LARGE SCALE GENOMIC DNA]</scope>
    <source>
        <strain evidence="3">KCTC 52277</strain>
    </source>
</reference>
<proteinExistence type="predicted"/>
<dbReference type="RefSeq" id="WP_248934574.1">
    <property type="nucleotide sequence ID" value="NZ_JAKILF010000001.1"/>
</dbReference>
<evidence type="ECO:0000313" key="2">
    <source>
        <dbReference type="EMBL" id="MFC3140724.1"/>
    </source>
</evidence>
<organism evidence="2 3">
    <name type="scientific">Shewanella submarina</name>
    <dbReference type="NCBI Taxonomy" id="2016376"/>
    <lineage>
        <taxon>Bacteria</taxon>
        <taxon>Pseudomonadati</taxon>
        <taxon>Pseudomonadota</taxon>
        <taxon>Gammaproteobacteria</taxon>
        <taxon>Alteromonadales</taxon>
        <taxon>Shewanellaceae</taxon>
        <taxon>Shewanella</taxon>
    </lineage>
</organism>
<keyword evidence="3" id="KW-1185">Reference proteome</keyword>
<dbReference type="Proteomes" id="UP001595621">
    <property type="component" value="Unassembled WGS sequence"/>
</dbReference>
<name>A0ABV7GKI6_9GAMM</name>
<sequence length="280" mass="30265">MTGVRYLACAAMIFGSSSATAFELPLFAEEARAQGYTLPEPFGLSVGAMHVEQGIVVDSISLSNLGGLPEDLITPLEGGVQDSQVYTLRADAWLLPFLNVYAIGGKMTGSTKARVAFDFGCKPSPFCPKPIPFDFELDLDGYLYGGGVVIAGGVGSWFTLIDASLTKTKLTVIDGEIDAFVLSPRVGYDFANSGLPLRVWIGGMFQEVEQHLSGKIGNLGLPPIIDSIVGEGRFEVEQHLKTPWNTLVGFQYQFARDWSLIGEAGLGERKSAMLSMEYRF</sequence>
<comment type="caution">
    <text evidence="2">The sequence shown here is derived from an EMBL/GenBank/DDBJ whole genome shotgun (WGS) entry which is preliminary data.</text>
</comment>
<protein>
    <submittedName>
        <fullName evidence="2">Virulence protein</fullName>
    </submittedName>
</protein>